<evidence type="ECO:0000313" key="3">
    <source>
        <dbReference type="Proteomes" id="UP000029629"/>
    </source>
</evidence>
<organism evidence="2 3">
    <name type="scientific">Oligella urethralis DNF00040</name>
    <dbReference type="NCBI Taxonomy" id="1401065"/>
    <lineage>
        <taxon>Bacteria</taxon>
        <taxon>Pseudomonadati</taxon>
        <taxon>Pseudomonadota</taxon>
        <taxon>Betaproteobacteria</taxon>
        <taxon>Burkholderiales</taxon>
        <taxon>Alcaligenaceae</taxon>
        <taxon>Oligella</taxon>
    </lineage>
</organism>
<sequence>MTTPKHQPTSITKTIGFRVFIFLLLLAVVSFSYSYLNKTFFNERQTNILADATRLVSKASGADYIFLTNPPKTSQGLIGWWIEHRQLLADSYGIPKNERMQIFIWDATKGFRETDEHDFFSTANLSCFKAITSKENCLDFDYLIMRISTTHDGTFVFRTIHDDTYHQRPGEEIKKSIFDN</sequence>
<dbReference type="RefSeq" id="WP_018027068.1">
    <property type="nucleotide sequence ID" value="NZ_JRNI01000019.1"/>
</dbReference>
<dbReference type="AlphaFoldDB" id="A0A096AJL2"/>
<dbReference type="Proteomes" id="UP000029629">
    <property type="component" value="Unassembled WGS sequence"/>
</dbReference>
<keyword evidence="1" id="KW-0812">Transmembrane</keyword>
<dbReference type="EMBL" id="JRNI01000019">
    <property type="protein sequence ID" value="KGF30832.1"/>
    <property type="molecule type" value="Genomic_DNA"/>
</dbReference>
<keyword evidence="3" id="KW-1185">Reference proteome</keyword>
<keyword evidence="1" id="KW-0472">Membrane</keyword>
<reference evidence="2 3" key="1">
    <citation type="submission" date="2014-07" db="EMBL/GenBank/DDBJ databases">
        <authorList>
            <person name="McCorrison J."/>
            <person name="Sanka R."/>
            <person name="Torralba M."/>
            <person name="Gillis M."/>
            <person name="Haft D.H."/>
            <person name="Methe B."/>
            <person name="Sutton G."/>
            <person name="Nelson K.E."/>
        </authorList>
    </citation>
    <scope>NUCLEOTIDE SEQUENCE [LARGE SCALE GENOMIC DNA]</scope>
    <source>
        <strain evidence="2 3">DNF00040</strain>
    </source>
</reference>
<keyword evidence="1" id="KW-1133">Transmembrane helix</keyword>
<protein>
    <recommendedName>
        <fullName evidence="4">DUF943 family protein</fullName>
    </recommendedName>
</protein>
<evidence type="ECO:0000256" key="1">
    <source>
        <dbReference type="SAM" id="Phobius"/>
    </source>
</evidence>
<name>A0A096AJL2_9BURK</name>
<comment type="caution">
    <text evidence="2">The sequence shown here is derived from an EMBL/GenBank/DDBJ whole genome shotgun (WGS) entry which is preliminary data.</text>
</comment>
<dbReference type="Pfam" id="PF06092">
    <property type="entry name" value="DUF943"/>
    <property type="match status" value="1"/>
</dbReference>
<dbReference type="GeneID" id="93427167"/>
<gene>
    <name evidence="2" type="ORF">HMPREF2130_05270</name>
</gene>
<dbReference type="InterPro" id="IPR010351">
    <property type="entry name" value="DUF943"/>
</dbReference>
<evidence type="ECO:0000313" key="2">
    <source>
        <dbReference type="EMBL" id="KGF30832.1"/>
    </source>
</evidence>
<feature type="transmembrane region" description="Helical" evidence="1">
    <location>
        <begin position="15"/>
        <end position="36"/>
    </location>
</feature>
<evidence type="ECO:0008006" key="4">
    <source>
        <dbReference type="Google" id="ProtNLM"/>
    </source>
</evidence>
<accession>A0A096AJL2</accession>
<proteinExistence type="predicted"/>